<dbReference type="eggNOG" id="KOG1267">
    <property type="taxonomic scope" value="Eukaryota"/>
</dbReference>
<keyword evidence="4" id="KW-1185">Reference proteome</keyword>
<evidence type="ECO:0000313" key="4">
    <source>
        <dbReference type="Proteomes" id="UP000008672"/>
    </source>
</evidence>
<reference evidence="3" key="3">
    <citation type="submission" date="2025-09" db="UniProtKB">
        <authorList>
            <consortium name="Ensembl"/>
        </authorList>
    </citation>
    <scope>IDENTIFICATION</scope>
</reference>
<dbReference type="PANTHER" id="PTHR15437">
    <property type="entry name" value="TRANSCRIPTION TERMINATION FACTOR, MITOCHONDRIAL"/>
    <property type="match status" value="1"/>
</dbReference>
<organism evidence="3 4">
    <name type="scientific">Latimeria chalumnae</name>
    <name type="common">Coelacanth</name>
    <dbReference type="NCBI Taxonomy" id="7897"/>
    <lineage>
        <taxon>Eukaryota</taxon>
        <taxon>Metazoa</taxon>
        <taxon>Chordata</taxon>
        <taxon>Craniata</taxon>
        <taxon>Vertebrata</taxon>
        <taxon>Euteleostomi</taxon>
        <taxon>Coelacanthiformes</taxon>
        <taxon>Coelacanthidae</taxon>
        <taxon>Latimeria</taxon>
    </lineage>
</organism>
<dbReference type="GeneTree" id="ENSGT00530000063817"/>
<reference evidence="4" key="1">
    <citation type="submission" date="2011-08" db="EMBL/GenBank/DDBJ databases">
        <title>The draft genome of Latimeria chalumnae.</title>
        <authorList>
            <person name="Di Palma F."/>
            <person name="Alfoldi J."/>
            <person name="Johnson J."/>
            <person name="Berlin A."/>
            <person name="Gnerre S."/>
            <person name="Jaffe D."/>
            <person name="MacCallum I."/>
            <person name="Young S."/>
            <person name="Walker B.J."/>
            <person name="Lander E."/>
            <person name="Lindblad-Toh K."/>
        </authorList>
    </citation>
    <scope>NUCLEOTIDE SEQUENCE [LARGE SCALE GENOMIC DNA]</scope>
    <source>
        <strain evidence="4">Wild caught</strain>
    </source>
</reference>
<dbReference type="SMART" id="SM00733">
    <property type="entry name" value="Mterf"/>
    <property type="match status" value="4"/>
</dbReference>
<evidence type="ECO:0000313" key="3">
    <source>
        <dbReference type="Ensembl" id="ENSLACP00000003821.1"/>
    </source>
</evidence>
<dbReference type="CTD" id="80298"/>
<dbReference type="Proteomes" id="UP000008672">
    <property type="component" value="Unassembled WGS sequence"/>
</dbReference>
<name>H3A2F0_LATCH</name>
<dbReference type="Gene3D" id="1.25.70.10">
    <property type="entry name" value="Transcription termination factor 3, mitochondrial"/>
    <property type="match status" value="1"/>
</dbReference>
<dbReference type="AlphaFoldDB" id="H3A2F0"/>
<evidence type="ECO:0000256" key="2">
    <source>
        <dbReference type="ARBA" id="ARBA00022946"/>
    </source>
</evidence>
<keyword evidence="2" id="KW-0809">Transit peptide</keyword>
<dbReference type="InterPro" id="IPR038538">
    <property type="entry name" value="MTERF_sf"/>
</dbReference>
<dbReference type="PANTHER" id="PTHR15437:SF1">
    <property type="entry name" value="TRANSCRIPTION TERMINATION FACTOR 2, MITOCHONDRIAL"/>
    <property type="match status" value="1"/>
</dbReference>
<sequence>MLRVVLSRCHHCCYALNFLSSWNSRYVGQFPEDFRFLSTEGQRTENRTTVENLYSLSVNIRKVRRLKNWVLLEDVTYVNETANALKEMGADETTIASILERHPEAVLCSPADVSHQKELWQLVCPNKKELLKIIEQFPSSFFSTAHRDNQKANIEYFKGLNLNKRIIAKLLASAPQNFCNTVDKNRQMIETLKEGYLQLGGSETNMKIWLSKLLSQNPFILMKPPELVRENLNFLQNMGFMNIEVLELLTKLRGFITEPAPTNMEKSLSFSKGMLKCNDEELKQIVLKCPAVLYYSVTVLEERFKGLLKEGITTDQIKAAPTVLELTTQIVQYRIQKLTALGYDIKNGNLEHLNGTKKDFELSYQKILVKAQRPLFNPVAPLSIDD</sequence>
<gene>
    <name evidence="3" type="primary">MTERF2</name>
</gene>
<comment type="similarity">
    <text evidence="1">Belongs to the mTERF family.</text>
</comment>
<dbReference type="Pfam" id="PF02536">
    <property type="entry name" value="mTERF"/>
    <property type="match status" value="1"/>
</dbReference>
<accession>H3A2F0</accession>
<dbReference type="Bgee" id="ENSLACG00000003404">
    <property type="expression patterns" value="Expressed in muscle tissue"/>
</dbReference>
<dbReference type="InParanoid" id="H3A2F0"/>
<protein>
    <submittedName>
        <fullName evidence="3">Mitochondrial transcription termination factor 2</fullName>
    </submittedName>
</protein>
<dbReference type="RefSeq" id="XP_006013485.1">
    <property type="nucleotide sequence ID" value="XM_006013423.2"/>
</dbReference>
<dbReference type="KEGG" id="lcm:102354225"/>
<dbReference type="FunCoup" id="H3A2F0">
    <property type="interactions" value="284"/>
</dbReference>
<dbReference type="InterPro" id="IPR003690">
    <property type="entry name" value="MTERF"/>
</dbReference>
<dbReference type="STRING" id="7897.ENSLACP00000003821"/>
<dbReference type="GeneID" id="102354225"/>
<dbReference type="GO" id="GO:0006393">
    <property type="term" value="P:termination of mitochondrial transcription"/>
    <property type="evidence" value="ECO:0007669"/>
    <property type="project" value="TreeGrafter"/>
</dbReference>
<proteinExistence type="inferred from homology"/>
<dbReference type="EMBL" id="AFYH01256728">
    <property type="status" value="NOT_ANNOTATED_CDS"/>
    <property type="molecule type" value="Genomic_DNA"/>
</dbReference>
<dbReference type="OMA" id="PEAVLCN"/>
<dbReference type="HOGENOM" id="CLU_058644_0_0_1"/>
<dbReference type="Ensembl" id="ENSLACT00000003856.1">
    <property type="protein sequence ID" value="ENSLACP00000003821.1"/>
    <property type="gene ID" value="ENSLACG00000003404.1"/>
</dbReference>
<reference evidence="3" key="2">
    <citation type="submission" date="2025-08" db="UniProtKB">
        <authorList>
            <consortium name="Ensembl"/>
        </authorList>
    </citation>
    <scope>IDENTIFICATION</scope>
</reference>
<dbReference type="OrthoDB" id="9868878at2759"/>
<evidence type="ECO:0000256" key="1">
    <source>
        <dbReference type="ARBA" id="ARBA00007692"/>
    </source>
</evidence>
<dbReference type="GO" id="GO:0005759">
    <property type="term" value="C:mitochondrial matrix"/>
    <property type="evidence" value="ECO:0007669"/>
    <property type="project" value="TreeGrafter"/>
</dbReference>
<dbReference type="GO" id="GO:0003676">
    <property type="term" value="F:nucleic acid binding"/>
    <property type="evidence" value="ECO:0007669"/>
    <property type="project" value="InterPro"/>
</dbReference>